<evidence type="ECO:0000256" key="1">
    <source>
        <dbReference type="SAM" id="MobiDB-lite"/>
    </source>
</evidence>
<dbReference type="EMBL" id="PDKV01000002">
    <property type="protein sequence ID" value="PIB80555.1"/>
    <property type="molecule type" value="Genomic_DNA"/>
</dbReference>
<reference evidence="2 3" key="1">
    <citation type="journal article" date="2017" name="Infect. Genet. Evol.">
        <title>The new phylogeny of the genus Mycobacterium: The old and the news.</title>
        <authorList>
            <person name="Tortoli E."/>
            <person name="Fedrizzi T."/>
            <person name="Meehan C.J."/>
            <person name="Trovato A."/>
            <person name="Grottola A."/>
            <person name="Giacobazzi E."/>
            <person name="Serpini G.F."/>
            <person name="Tagliazucchi S."/>
            <person name="Fabio A."/>
            <person name="Bettua C."/>
            <person name="Bertorelli R."/>
            <person name="Frascaro F."/>
            <person name="De Sanctis V."/>
            <person name="Pecorari M."/>
            <person name="Jousson O."/>
            <person name="Segata N."/>
            <person name="Cirillo D.M."/>
        </authorList>
    </citation>
    <scope>NUCLEOTIDE SEQUENCE [LARGE SCALE GENOMIC DNA]</scope>
    <source>
        <strain evidence="2 3">NCTC 12882</strain>
    </source>
</reference>
<name>A0A2G5PQG9_MYCCE</name>
<dbReference type="Proteomes" id="UP000230971">
    <property type="component" value="Unassembled WGS sequence"/>
</dbReference>
<dbReference type="AlphaFoldDB" id="A0A2G5PQG9"/>
<sequence>MVNLVTVPGVELMRTGKWNLSTGEWECTPAEIAAAIDAHAKGILRKPVIRLGHNDPRFSGDPAVGWLDNLRASADGQALIGDMVGVPEWLAEILPSAYPSRSIEGLYDYTAPDGSSHEFVLTGLALLGATRPGVESLQSLQDVARLYDIAAAGQVGGKAIELIVGEGPHSDPQTFTPTGSVEAADNPKPYGDVKYADPKNGKYPIDTEEHVRAAWSYINMPKNQKGYSPEELAQIKDRIKTAAKKFGIKIEASEASDTERGPIVALPEKLAEALGVDASADEETILAKIAELKEPEPQQEPPEEGTQPEQVAASGGVVNGLVQIEQAQLDELKAAAQQGVEARARQIAEDDERTVMAAIGQGKIAPARKDHWLAALKADREGTKQVLASLAAGLIPTSEIGHTGVQGHVGSEGAPDPEQQAKDYVHDRIMASLGIPTKKGSVN</sequence>
<protein>
    <recommendedName>
        <fullName evidence="4">Capsid maturation protease</fullName>
    </recommendedName>
</protein>
<evidence type="ECO:0000313" key="3">
    <source>
        <dbReference type="Proteomes" id="UP000230971"/>
    </source>
</evidence>
<dbReference type="InterPro" id="IPR012106">
    <property type="entry name" value="Phage_Mu_Gp1"/>
</dbReference>
<proteinExistence type="predicted"/>
<organism evidence="2 3">
    <name type="scientific">Mycobacterium celatum</name>
    <dbReference type="NCBI Taxonomy" id="28045"/>
    <lineage>
        <taxon>Bacteria</taxon>
        <taxon>Bacillati</taxon>
        <taxon>Actinomycetota</taxon>
        <taxon>Actinomycetes</taxon>
        <taxon>Mycobacteriales</taxon>
        <taxon>Mycobacteriaceae</taxon>
        <taxon>Mycobacterium</taxon>
    </lineage>
</organism>
<comment type="caution">
    <text evidence="2">The sequence shown here is derived from an EMBL/GenBank/DDBJ whole genome shotgun (WGS) entry which is preliminary data.</text>
</comment>
<dbReference type="InterPro" id="IPR046489">
    <property type="entry name" value="DUF6582"/>
</dbReference>
<accession>A0A2G5PQG9</accession>
<evidence type="ECO:0008006" key="4">
    <source>
        <dbReference type="Google" id="ProtNLM"/>
    </source>
</evidence>
<evidence type="ECO:0000313" key="2">
    <source>
        <dbReference type="EMBL" id="PIB80555.1"/>
    </source>
</evidence>
<dbReference type="Pfam" id="PF20223">
    <property type="entry name" value="DUF6582"/>
    <property type="match status" value="1"/>
</dbReference>
<dbReference type="Pfam" id="PF10123">
    <property type="entry name" value="Mu-like_Pro"/>
    <property type="match status" value="1"/>
</dbReference>
<gene>
    <name evidence="2" type="ORF">CQY23_03170</name>
</gene>
<feature type="region of interest" description="Disordered" evidence="1">
    <location>
        <begin position="171"/>
        <end position="190"/>
    </location>
</feature>
<dbReference type="OrthoDB" id="4419617at2"/>
<dbReference type="RefSeq" id="WP_083129689.1">
    <property type="nucleotide sequence ID" value="NZ_PDKV01000002.1"/>
</dbReference>